<name>A0A6G5QI47_9BACT</name>
<keyword evidence="6" id="KW-0175">Coiled coil</keyword>
<evidence type="ECO:0000313" key="9">
    <source>
        <dbReference type="Proteomes" id="UP000503264"/>
    </source>
</evidence>
<dbReference type="GO" id="GO:0052621">
    <property type="term" value="F:diguanylate cyclase activity"/>
    <property type="evidence" value="ECO:0007669"/>
    <property type="project" value="UniProtKB-EC"/>
</dbReference>
<dbReference type="Pfam" id="PF01814">
    <property type="entry name" value="Hemerythrin"/>
    <property type="match status" value="1"/>
</dbReference>
<accession>A0A6G5QI47</accession>
<dbReference type="Proteomes" id="UP000503264">
    <property type="component" value="Chromosome"/>
</dbReference>
<dbReference type="CDD" id="cd12107">
    <property type="entry name" value="Hemerythrin"/>
    <property type="match status" value="1"/>
</dbReference>
<dbReference type="CDD" id="cd01949">
    <property type="entry name" value="GGDEF"/>
    <property type="match status" value="1"/>
</dbReference>
<reference evidence="8 9" key="1">
    <citation type="submission" date="2016-07" db="EMBL/GenBank/DDBJ databases">
        <title>Comparative genomics of the Campylobacter concisus group.</title>
        <authorList>
            <person name="Miller W.G."/>
            <person name="Yee E."/>
            <person name="Chapman M.H."/>
            <person name="Huynh S."/>
            <person name="Bono J.L."/>
            <person name="On S.L.W."/>
            <person name="StLeger J."/>
            <person name="Foster G."/>
            <person name="Parker C.T."/>
        </authorList>
    </citation>
    <scope>NUCLEOTIDE SEQUENCE [LARGE SCALE GENOMIC DNA]</scope>
    <source>
        <strain evidence="8 9">CCUG 21559</strain>
    </source>
</reference>
<dbReference type="InterPro" id="IPR000160">
    <property type="entry name" value="GGDEF_dom"/>
</dbReference>
<organism evidence="8 9">
    <name type="scientific">Campylobacter mucosalis CCUG 21559</name>
    <dbReference type="NCBI Taxonomy" id="1032067"/>
    <lineage>
        <taxon>Bacteria</taxon>
        <taxon>Pseudomonadati</taxon>
        <taxon>Campylobacterota</taxon>
        <taxon>Epsilonproteobacteria</taxon>
        <taxon>Campylobacterales</taxon>
        <taxon>Campylobacteraceae</taxon>
        <taxon>Campylobacter</taxon>
    </lineage>
</organism>
<keyword evidence="4" id="KW-0408">Iron</keyword>
<dbReference type="EMBL" id="CP012542">
    <property type="protein sequence ID" value="QCD45302.1"/>
    <property type="molecule type" value="Genomic_DNA"/>
</dbReference>
<dbReference type="SMART" id="SM00267">
    <property type="entry name" value="GGDEF"/>
    <property type="match status" value="1"/>
</dbReference>
<dbReference type="NCBIfam" id="TIGR02481">
    <property type="entry name" value="hemeryth_dom"/>
    <property type="match status" value="1"/>
</dbReference>
<dbReference type="RefSeq" id="WP_034966716.1">
    <property type="nucleotide sequence ID" value="NZ_CP012542.1"/>
</dbReference>
<comment type="catalytic activity">
    <reaction evidence="5">
        <text>2 GTP = 3',3'-c-di-GMP + 2 diphosphate</text>
        <dbReference type="Rhea" id="RHEA:24898"/>
        <dbReference type="ChEBI" id="CHEBI:33019"/>
        <dbReference type="ChEBI" id="CHEBI:37565"/>
        <dbReference type="ChEBI" id="CHEBI:58805"/>
        <dbReference type="EC" id="2.7.7.65"/>
    </reaction>
</comment>
<dbReference type="GO" id="GO:0005886">
    <property type="term" value="C:plasma membrane"/>
    <property type="evidence" value="ECO:0007669"/>
    <property type="project" value="TreeGrafter"/>
</dbReference>
<dbReference type="Pfam" id="PF00990">
    <property type="entry name" value="GGDEF"/>
    <property type="match status" value="1"/>
</dbReference>
<dbReference type="AlphaFoldDB" id="A0A6G5QI47"/>
<dbReference type="PANTHER" id="PTHR45138:SF9">
    <property type="entry name" value="DIGUANYLATE CYCLASE DGCM-RELATED"/>
    <property type="match status" value="1"/>
</dbReference>
<dbReference type="GO" id="GO:0046872">
    <property type="term" value="F:metal ion binding"/>
    <property type="evidence" value="ECO:0007669"/>
    <property type="project" value="UniProtKB-KW"/>
</dbReference>
<dbReference type="GO" id="GO:1902201">
    <property type="term" value="P:negative regulation of bacterial-type flagellum-dependent cell motility"/>
    <property type="evidence" value="ECO:0007669"/>
    <property type="project" value="TreeGrafter"/>
</dbReference>
<evidence type="ECO:0000259" key="7">
    <source>
        <dbReference type="PROSITE" id="PS50887"/>
    </source>
</evidence>
<dbReference type="InterPro" id="IPR029787">
    <property type="entry name" value="Nucleotide_cyclase"/>
</dbReference>
<dbReference type="InterPro" id="IPR012827">
    <property type="entry name" value="Hemerythrin_metal-bd"/>
</dbReference>
<evidence type="ECO:0000256" key="3">
    <source>
        <dbReference type="ARBA" id="ARBA00022723"/>
    </source>
</evidence>
<evidence type="ECO:0000256" key="2">
    <source>
        <dbReference type="ARBA" id="ARBA00012528"/>
    </source>
</evidence>
<evidence type="ECO:0000256" key="5">
    <source>
        <dbReference type="ARBA" id="ARBA00034247"/>
    </source>
</evidence>
<evidence type="ECO:0000313" key="8">
    <source>
        <dbReference type="EMBL" id="QCD45302.1"/>
    </source>
</evidence>
<protein>
    <recommendedName>
        <fullName evidence="2">diguanylate cyclase</fullName>
        <ecNumber evidence="2">2.7.7.65</ecNumber>
    </recommendedName>
</protein>
<dbReference type="PROSITE" id="PS50887">
    <property type="entry name" value="GGDEF"/>
    <property type="match status" value="1"/>
</dbReference>
<keyword evidence="9" id="KW-1185">Reference proteome</keyword>
<evidence type="ECO:0000256" key="1">
    <source>
        <dbReference type="ARBA" id="ARBA00010587"/>
    </source>
</evidence>
<dbReference type="PANTHER" id="PTHR45138">
    <property type="entry name" value="REGULATORY COMPONENTS OF SENSORY TRANSDUCTION SYSTEM"/>
    <property type="match status" value="1"/>
</dbReference>
<dbReference type="SUPFAM" id="SSF47188">
    <property type="entry name" value="Hemerythrin-like"/>
    <property type="match status" value="1"/>
</dbReference>
<dbReference type="SUPFAM" id="SSF55073">
    <property type="entry name" value="Nucleotide cyclase"/>
    <property type="match status" value="1"/>
</dbReference>
<evidence type="ECO:0000256" key="4">
    <source>
        <dbReference type="ARBA" id="ARBA00023004"/>
    </source>
</evidence>
<dbReference type="InterPro" id="IPR035938">
    <property type="entry name" value="Hemerythrin-like_sf"/>
</dbReference>
<sequence length="382" mass="43714">MHTSTDVFVWGKEFETNVKKIDSDHRYLIELINSLGRKLSMVKVTIDDIDPIFKELVGYSRYHFAGEEAIMKNAGVDIRHIKEHVQAHKNFIEEVTSQYKSINIQNIQKSAKSLLDFLVQWLTFHILGIDKNLTAQIRLIESGYSPEDAFVEINGINHEQIDTLVKSFNGIFGVLMRYNDELLTLKKSLEDTVEQRTKELKEANLELEKVNKKLEHIAMTDQLTGLANRHKMLNELDNCWQNFKQNGIKFSFLMFDLDNFKIINDTFGHDAGDKILNIFSQALLHNVRTDDVVCRMGGDEFLIVCPNTDKNGAKIIADKIYQSIENLFVEFGKSGWHGSASIGVACVDETMSSKEDMIKKVDNAMYKAKQNGKNQIFIHDSN</sequence>
<feature type="domain" description="GGDEF" evidence="7">
    <location>
        <begin position="248"/>
        <end position="381"/>
    </location>
</feature>
<dbReference type="InterPro" id="IPR012312">
    <property type="entry name" value="Hemerythrin-like"/>
</dbReference>
<dbReference type="Gene3D" id="3.30.70.270">
    <property type="match status" value="1"/>
</dbReference>
<dbReference type="Gene3D" id="1.20.120.50">
    <property type="entry name" value="Hemerythrin-like"/>
    <property type="match status" value="1"/>
</dbReference>
<keyword evidence="3" id="KW-0479">Metal-binding</keyword>
<evidence type="ECO:0000256" key="6">
    <source>
        <dbReference type="SAM" id="Coils"/>
    </source>
</evidence>
<dbReference type="GO" id="GO:0043709">
    <property type="term" value="P:cell adhesion involved in single-species biofilm formation"/>
    <property type="evidence" value="ECO:0007669"/>
    <property type="project" value="TreeGrafter"/>
</dbReference>
<gene>
    <name evidence="8" type="ORF">CMUC_1551</name>
</gene>
<proteinExistence type="inferred from homology"/>
<feature type="coiled-coil region" evidence="6">
    <location>
        <begin position="175"/>
        <end position="220"/>
    </location>
</feature>
<dbReference type="InterPro" id="IPR050469">
    <property type="entry name" value="Diguanylate_Cyclase"/>
</dbReference>
<comment type="similarity">
    <text evidence="1">Belongs to the hemerythrin family.</text>
</comment>
<dbReference type="EC" id="2.7.7.65" evidence="2"/>
<dbReference type="NCBIfam" id="NF033749">
    <property type="entry name" value="bact_hemeryth"/>
    <property type="match status" value="1"/>
</dbReference>
<dbReference type="FunFam" id="3.30.70.270:FF:000001">
    <property type="entry name" value="Diguanylate cyclase domain protein"/>
    <property type="match status" value="1"/>
</dbReference>
<dbReference type="InterPro" id="IPR043128">
    <property type="entry name" value="Rev_trsase/Diguanyl_cyclase"/>
</dbReference>
<dbReference type="NCBIfam" id="TIGR00254">
    <property type="entry name" value="GGDEF"/>
    <property type="match status" value="1"/>
</dbReference>